<dbReference type="SMART" id="SM01381">
    <property type="entry name" value="7TM_GPCR_Srsx"/>
    <property type="match status" value="1"/>
</dbReference>
<dbReference type="CDD" id="cd00637">
    <property type="entry name" value="7tm_classA_rhodopsin-like"/>
    <property type="match status" value="1"/>
</dbReference>
<dbReference type="EMBL" id="JAIZAY010000018">
    <property type="protein sequence ID" value="KAJ8024375.1"/>
    <property type="molecule type" value="Genomic_DNA"/>
</dbReference>
<feature type="transmembrane region" description="Helical" evidence="9">
    <location>
        <begin position="255"/>
        <end position="275"/>
    </location>
</feature>
<dbReference type="SUPFAM" id="SSF81321">
    <property type="entry name" value="Family A G protein-coupled receptor-like"/>
    <property type="match status" value="1"/>
</dbReference>
<keyword evidence="7" id="KW-0675">Receptor</keyword>
<dbReference type="PANTHER" id="PTHR24228">
    <property type="entry name" value="B2 BRADYKININ RECEPTOR/ANGIOTENSIN II RECEPTOR"/>
    <property type="match status" value="1"/>
</dbReference>
<feature type="domain" description="G-protein coupled receptors family 1 profile" evidence="10">
    <location>
        <begin position="49"/>
        <end position="300"/>
    </location>
</feature>
<organism evidence="11 12">
    <name type="scientific">Holothuria leucospilota</name>
    <name type="common">Black long sea cucumber</name>
    <name type="synonym">Mertensiothuria leucospilota</name>
    <dbReference type="NCBI Taxonomy" id="206669"/>
    <lineage>
        <taxon>Eukaryota</taxon>
        <taxon>Metazoa</taxon>
        <taxon>Echinodermata</taxon>
        <taxon>Eleutherozoa</taxon>
        <taxon>Echinozoa</taxon>
        <taxon>Holothuroidea</taxon>
        <taxon>Aspidochirotacea</taxon>
        <taxon>Aspidochirotida</taxon>
        <taxon>Holothuriidae</taxon>
        <taxon>Holothuria</taxon>
    </lineage>
</organism>
<dbReference type="Gene3D" id="1.20.1070.10">
    <property type="entry name" value="Rhodopsin 7-helix transmembrane proteins"/>
    <property type="match status" value="1"/>
</dbReference>
<dbReference type="PANTHER" id="PTHR24228:SF72">
    <property type="entry name" value="G-PROTEIN COUPLED RECEPTORS FAMILY 1 PROFILE DOMAIN-CONTAINING PROTEIN"/>
    <property type="match status" value="1"/>
</dbReference>
<sequence length="338" mass="38324">MAFSNSSLVASIQPTDLLTTDQSHIQDGHTERLIRAITIGVISLIGIPGNGLIIFAVFISRRLRTSTNIFVANLAFSDLVTCLVIPFNSIALLHDTWPFPESVCKLVGALTFIMIAASIINFALIAFNRYYLITRPRKLYDQLYSQRKIALMILFSWLYVILVVYVPPACGIGKIGYSQRYHVCTTETEHSEAIYYNIIRGVLIQLFFVTFVLVCYALIFRYVRNITKTSLSSFNKTDQMQRQLQKRQIKVTKNLFYTVCFYMFCFLPYGIACVIPNGHVAVPSTSLIGLLSSCVNPFIYGLSHPQFKDVVKSILSCKFRHIEGTSSFLRKGDVLEWE</sequence>
<gene>
    <name evidence="11" type="ORF">HOLleu_34274</name>
</gene>
<reference evidence="11" key="1">
    <citation type="submission" date="2021-10" db="EMBL/GenBank/DDBJ databases">
        <title>Tropical sea cucumber genome reveals ecological adaptation and Cuvierian tubules defense mechanism.</title>
        <authorList>
            <person name="Chen T."/>
        </authorList>
    </citation>
    <scope>NUCLEOTIDE SEQUENCE</scope>
    <source>
        <strain evidence="11">Nanhai2018</strain>
        <tissue evidence="11">Muscle</tissue>
    </source>
</reference>
<feature type="transmembrane region" description="Helical" evidence="9">
    <location>
        <begin position="70"/>
        <end position="94"/>
    </location>
</feature>
<dbReference type="InterPro" id="IPR000276">
    <property type="entry name" value="GPCR_Rhodpsn"/>
</dbReference>
<keyword evidence="6 9" id="KW-0472">Membrane</keyword>
<keyword evidence="8" id="KW-0807">Transducer</keyword>
<feature type="transmembrane region" description="Helical" evidence="9">
    <location>
        <begin position="281"/>
        <end position="302"/>
    </location>
</feature>
<evidence type="ECO:0000256" key="6">
    <source>
        <dbReference type="ARBA" id="ARBA00023136"/>
    </source>
</evidence>
<keyword evidence="5" id="KW-0297">G-protein coupled receptor</keyword>
<evidence type="ECO:0000256" key="9">
    <source>
        <dbReference type="SAM" id="Phobius"/>
    </source>
</evidence>
<keyword evidence="2" id="KW-1003">Cell membrane</keyword>
<feature type="transmembrane region" description="Helical" evidence="9">
    <location>
        <begin position="106"/>
        <end position="128"/>
    </location>
</feature>
<evidence type="ECO:0000256" key="5">
    <source>
        <dbReference type="ARBA" id="ARBA00023040"/>
    </source>
</evidence>
<evidence type="ECO:0000256" key="1">
    <source>
        <dbReference type="ARBA" id="ARBA00004651"/>
    </source>
</evidence>
<dbReference type="PROSITE" id="PS50262">
    <property type="entry name" value="G_PROTEIN_RECEP_F1_2"/>
    <property type="match status" value="1"/>
</dbReference>
<evidence type="ECO:0000313" key="11">
    <source>
        <dbReference type="EMBL" id="KAJ8024375.1"/>
    </source>
</evidence>
<accession>A0A9Q0YN60</accession>
<dbReference type="InterPro" id="IPR017452">
    <property type="entry name" value="GPCR_Rhodpsn_7TM"/>
</dbReference>
<evidence type="ECO:0000256" key="2">
    <source>
        <dbReference type="ARBA" id="ARBA00022475"/>
    </source>
</evidence>
<keyword evidence="3 9" id="KW-0812">Transmembrane</keyword>
<feature type="transmembrane region" description="Helical" evidence="9">
    <location>
        <begin position="33"/>
        <end position="58"/>
    </location>
</feature>
<keyword evidence="12" id="KW-1185">Reference proteome</keyword>
<dbReference type="AlphaFoldDB" id="A0A9Q0YN60"/>
<evidence type="ECO:0000256" key="8">
    <source>
        <dbReference type="ARBA" id="ARBA00023224"/>
    </source>
</evidence>
<dbReference type="Pfam" id="PF00001">
    <property type="entry name" value="7tm_1"/>
    <property type="match status" value="1"/>
</dbReference>
<feature type="transmembrane region" description="Helical" evidence="9">
    <location>
        <begin position="149"/>
        <end position="167"/>
    </location>
</feature>
<evidence type="ECO:0000256" key="7">
    <source>
        <dbReference type="ARBA" id="ARBA00023170"/>
    </source>
</evidence>
<proteinExistence type="predicted"/>
<comment type="subcellular location">
    <subcellularLocation>
        <location evidence="1">Cell membrane</location>
        <topology evidence="1">Multi-pass membrane protein</topology>
    </subcellularLocation>
</comment>
<protein>
    <submittedName>
        <fullName evidence="11">Rhodopsin, GQ-coupled</fullName>
    </submittedName>
</protein>
<evidence type="ECO:0000256" key="3">
    <source>
        <dbReference type="ARBA" id="ARBA00022692"/>
    </source>
</evidence>
<evidence type="ECO:0000256" key="4">
    <source>
        <dbReference type="ARBA" id="ARBA00022989"/>
    </source>
</evidence>
<keyword evidence="4 9" id="KW-1133">Transmembrane helix</keyword>
<dbReference type="GO" id="GO:0004930">
    <property type="term" value="F:G protein-coupled receptor activity"/>
    <property type="evidence" value="ECO:0007669"/>
    <property type="project" value="UniProtKB-KW"/>
</dbReference>
<dbReference type="OrthoDB" id="10044919at2759"/>
<name>A0A9Q0YN60_HOLLE</name>
<dbReference type="PRINTS" id="PR00237">
    <property type="entry name" value="GPCRRHODOPSN"/>
</dbReference>
<evidence type="ECO:0000313" key="12">
    <source>
        <dbReference type="Proteomes" id="UP001152320"/>
    </source>
</evidence>
<feature type="transmembrane region" description="Helical" evidence="9">
    <location>
        <begin position="202"/>
        <end position="223"/>
    </location>
</feature>
<comment type="caution">
    <text evidence="11">The sequence shown here is derived from an EMBL/GenBank/DDBJ whole genome shotgun (WGS) entry which is preliminary data.</text>
</comment>
<dbReference type="Proteomes" id="UP001152320">
    <property type="component" value="Chromosome 18"/>
</dbReference>
<dbReference type="GO" id="GO:0005886">
    <property type="term" value="C:plasma membrane"/>
    <property type="evidence" value="ECO:0007669"/>
    <property type="project" value="UniProtKB-SubCell"/>
</dbReference>
<evidence type="ECO:0000259" key="10">
    <source>
        <dbReference type="PROSITE" id="PS50262"/>
    </source>
</evidence>